<keyword evidence="2" id="KW-0472">Membrane</keyword>
<dbReference type="EMBL" id="CP136890">
    <property type="protein sequence ID" value="WOK95053.1"/>
    <property type="molecule type" value="Genomic_DNA"/>
</dbReference>
<evidence type="ECO:0000313" key="4">
    <source>
        <dbReference type="Proteomes" id="UP001327560"/>
    </source>
</evidence>
<gene>
    <name evidence="3" type="ORF">Cni_G03759</name>
</gene>
<protein>
    <recommendedName>
        <fullName evidence="5">Transmembrane protein</fullName>
    </recommendedName>
</protein>
<evidence type="ECO:0000313" key="3">
    <source>
        <dbReference type="EMBL" id="WOK95053.1"/>
    </source>
</evidence>
<accession>A0AAQ3JT51</accession>
<feature type="transmembrane region" description="Helical" evidence="2">
    <location>
        <begin position="31"/>
        <end position="51"/>
    </location>
</feature>
<keyword evidence="2" id="KW-1133">Transmembrane helix</keyword>
<keyword evidence="4" id="KW-1185">Reference proteome</keyword>
<evidence type="ECO:0000256" key="1">
    <source>
        <dbReference type="SAM" id="MobiDB-lite"/>
    </source>
</evidence>
<dbReference type="AlphaFoldDB" id="A0AAQ3JT51"/>
<proteinExistence type="predicted"/>
<evidence type="ECO:0008006" key="5">
    <source>
        <dbReference type="Google" id="ProtNLM"/>
    </source>
</evidence>
<organism evidence="3 4">
    <name type="scientific">Canna indica</name>
    <name type="common">Indian-shot</name>
    <dbReference type="NCBI Taxonomy" id="4628"/>
    <lineage>
        <taxon>Eukaryota</taxon>
        <taxon>Viridiplantae</taxon>
        <taxon>Streptophyta</taxon>
        <taxon>Embryophyta</taxon>
        <taxon>Tracheophyta</taxon>
        <taxon>Spermatophyta</taxon>
        <taxon>Magnoliopsida</taxon>
        <taxon>Liliopsida</taxon>
        <taxon>Zingiberales</taxon>
        <taxon>Cannaceae</taxon>
        <taxon>Canna</taxon>
    </lineage>
</organism>
<keyword evidence="2" id="KW-0812">Transmembrane</keyword>
<evidence type="ECO:0000256" key="2">
    <source>
        <dbReference type="SAM" id="Phobius"/>
    </source>
</evidence>
<sequence length="72" mass="7892">MSSGGDNETKQRPPGTTEVLHQRRRLPYNTATMAAGGFLIVAAIGYFTLYYKSKPGTNPSDVTRATVTDERK</sequence>
<feature type="region of interest" description="Disordered" evidence="1">
    <location>
        <begin position="1"/>
        <end position="23"/>
    </location>
</feature>
<name>A0AAQ3JT51_9LILI</name>
<dbReference type="Proteomes" id="UP001327560">
    <property type="component" value="Chromosome 1"/>
</dbReference>
<reference evidence="3 4" key="1">
    <citation type="submission" date="2023-10" db="EMBL/GenBank/DDBJ databases">
        <title>Chromosome-scale genome assembly provides insights into flower coloration mechanisms of Canna indica.</title>
        <authorList>
            <person name="Li C."/>
        </authorList>
    </citation>
    <scope>NUCLEOTIDE SEQUENCE [LARGE SCALE GENOMIC DNA]</scope>
    <source>
        <tissue evidence="3">Flower</tissue>
    </source>
</reference>